<reference evidence="3" key="1">
    <citation type="submission" date="2021-02" db="EMBL/GenBank/DDBJ databases">
        <authorList>
            <person name="Nowell W R."/>
        </authorList>
    </citation>
    <scope>NUCLEOTIDE SEQUENCE</scope>
</reference>
<proteinExistence type="predicted"/>
<evidence type="ECO:0000313" key="3">
    <source>
        <dbReference type="EMBL" id="CAF1060738.1"/>
    </source>
</evidence>
<feature type="chain" id="PRO_5032884544" evidence="2">
    <location>
        <begin position="19"/>
        <end position="237"/>
    </location>
</feature>
<organism evidence="3 4">
    <name type="scientific">Adineta steineri</name>
    <dbReference type="NCBI Taxonomy" id="433720"/>
    <lineage>
        <taxon>Eukaryota</taxon>
        <taxon>Metazoa</taxon>
        <taxon>Spiralia</taxon>
        <taxon>Gnathifera</taxon>
        <taxon>Rotifera</taxon>
        <taxon>Eurotatoria</taxon>
        <taxon>Bdelloidea</taxon>
        <taxon>Adinetida</taxon>
        <taxon>Adinetidae</taxon>
        <taxon>Adineta</taxon>
    </lineage>
</organism>
<accession>A0A814L448</accession>
<feature type="signal peptide" evidence="2">
    <location>
        <begin position="1"/>
        <end position="18"/>
    </location>
</feature>
<dbReference type="Proteomes" id="UP000663860">
    <property type="component" value="Unassembled WGS sequence"/>
</dbReference>
<feature type="region of interest" description="Disordered" evidence="1">
    <location>
        <begin position="215"/>
        <end position="237"/>
    </location>
</feature>
<evidence type="ECO:0000313" key="4">
    <source>
        <dbReference type="Proteomes" id="UP000663860"/>
    </source>
</evidence>
<evidence type="ECO:0000256" key="2">
    <source>
        <dbReference type="SAM" id="SignalP"/>
    </source>
</evidence>
<comment type="caution">
    <text evidence="3">The sequence shown here is derived from an EMBL/GenBank/DDBJ whole genome shotgun (WGS) entry which is preliminary data.</text>
</comment>
<protein>
    <submittedName>
        <fullName evidence="3">Uncharacterized protein</fullName>
    </submittedName>
</protein>
<dbReference type="AlphaFoldDB" id="A0A814L448"/>
<gene>
    <name evidence="3" type="ORF">IZO911_LOCUS20861</name>
</gene>
<sequence length="237" mass="27003">MFCELLIVVLITFHTTSTAPVEAPSPPRWPSVWMATGSAHYSYNNQTTSAQIFYDWTRPIQVMNSMREDSYTYTIMHNGTTVWRLERANRSCCIDPSQTGVTPPKPDWLQVGNQTKYDGIVTVMEHACHSWTKDVPDVATFSWLTSVATGIPCRLGWLSAVNIDFSYYSENRDLLPKGIFDVPDYCPHVFDSLDWIMNAMARVKMARTEPPRIKQEASPIVDTRIPVEEESNDEQDV</sequence>
<feature type="compositionally biased region" description="Acidic residues" evidence="1">
    <location>
        <begin position="228"/>
        <end position="237"/>
    </location>
</feature>
<evidence type="ECO:0000256" key="1">
    <source>
        <dbReference type="SAM" id="MobiDB-lite"/>
    </source>
</evidence>
<name>A0A814L448_9BILA</name>
<dbReference type="EMBL" id="CAJNOE010000220">
    <property type="protein sequence ID" value="CAF1060738.1"/>
    <property type="molecule type" value="Genomic_DNA"/>
</dbReference>
<keyword evidence="2" id="KW-0732">Signal</keyword>